<evidence type="ECO:0000259" key="4">
    <source>
        <dbReference type="PROSITE" id="PS50110"/>
    </source>
</evidence>
<dbReference type="InterPro" id="IPR001789">
    <property type="entry name" value="Sig_transdc_resp-reg_receiver"/>
</dbReference>
<dbReference type="CDD" id="cd01949">
    <property type="entry name" value="GGDEF"/>
    <property type="match status" value="1"/>
</dbReference>
<evidence type="ECO:0000259" key="6">
    <source>
        <dbReference type="PROSITE" id="PS50883"/>
    </source>
</evidence>
<dbReference type="Pfam" id="PF00563">
    <property type="entry name" value="EAL"/>
    <property type="match status" value="1"/>
</dbReference>
<dbReference type="SMART" id="SM00052">
    <property type="entry name" value="EAL"/>
    <property type="match status" value="1"/>
</dbReference>
<dbReference type="Gene3D" id="3.40.50.2300">
    <property type="match status" value="1"/>
</dbReference>
<comment type="caution">
    <text evidence="8">The sequence shown here is derived from an EMBL/GenBank/DDBJ whole genome shotgun (WGS) entry which is preliminary data.</text>
</comment>
<dbReference type="PROSITE" id="PS50887">
    <property type="entry name" value="GGDEF"/>
    <property type="match status" value="1"/>
</dbReference>
<dbReference type="InterPro" id="IPR029787">
    <property type="entry name" value="Nucleotide_cyclase"/>
</dbReference>
<dbReference type="InterPro" id="IPR000014">
    <property type="entry name" value="PAS"/>
</dbReference>
<accession>A0ABT1RLI1</accession>
<dbReference type="Gene3D" id="3.20.20.450">
    <property type="entry name" value="EAL domain"/>
    <property type="match status" value="1"/>
</dbReference>
<dbReference type="PROSITE" id="PS50883">
    <property type="entry name" value="EAL"/>
    <property type="match status" value="1"/>
</dbReference>
<dbReference type="CDD" id="cd01948">
    <property type="entry name" value="EAL"/>
    <property type="match status" value="1"/>
</dbReference>
<dbReference type="Gene3D" id="3.30.450.20">
    <property type="entry name" value="PAS domain"/>
    <property type="match status" value="2"/>
</dbReference>
<feature type="domain" description="EAL" evidence="6">
    <location>
        <begin position="296"/>
        <end position="551"/>
    </location>
</feature>
<dbReference type="NCBIfam" id="TIGR00229">
    <property type="entry name" value="sensory_box"/>
    <property type="match status" value="1"/>
</dbReference>
<dbReference type="InterPro" id="IPR013655">
    <property type="entry name" value="PAS_fold_3"/>
</dbReference>
<gene>
    <name evidence="8" type="ORF">NE619_03600</name>
</gene>
<evidence type="ECO:0000256" key="2">
    <source>
        <dbReference type="ARBA" id="ARBA00024867"/>
    </source>
</evidence>
<name>A0ABT1RLI1_9FIRM</name>
<dbReference type="InterPro" id="IPR043128">
    <property type="entry name" value="Rev_trsase/Diguanyl_cyclase"/>
</dbReference>
<evidence type="ECO:0000313" key="9">
    <source>
        <dbReference type="Proteomes" id="UP001524502"/>
    </source>
</evidence>
<dbReference type="PANTHER" id="PTHR44757:SF2">
    <property type="entry name" value="BIOFILM ARCHITECTURE MAINTENANCE PROTEIN MBAA"/>
    <property type="match status" value="1"/>
</dbReference>
<sequence length="840" mass="96676">MRKHIVLVLESRKEDNDRLKEYLEEQYIVIQAFNEQEALQAMTRCRGNIEVALVDQALLTMSGNKIMDAVKEKILSDDIPAIAVLKEYDLTVAAGAIKAGAAEIIIRPYEKNLLRRRVHNMILRNELKLARQYDSLTGIYNKETFYKKAESLIRRHPEQDYTIVCLDIDRFKLVNDLYGTREGDRLLQFVGNHLKVGTAEAGGVVGRLVADVFVGCYPNIGEQYAYVAERITQMFKSYPLPMELVAAIGFYQVEDPALPASRMCDRAILALNSVKNNYLVNYAVYNESLRDNLMLEQEIVNDMDFALKNGEFKVYIQPKCDMDTGRIVGGEALVRWIHPEKGMVSPGDFVPIFEKNKFILKLDYFVWEEVCKVMRRWIDEGGRPIPISVNVSRINLYNDDLYEQIVSLVEKYQIDPKLFQLEITESAYSSNIEYLTEVVARLQAYGFTILMDDFGSGYSSLNMLKDISVDILKLDMRFLTGETNGHGKGGDIMESVVRMAKWINLYVIAEGVETREQVEFLLSINCHYAQGYYYYRPMPMEEFKELMRDGEKVDYRGMRRKMGETFNLQELMQPDVMSNVLLQNIIGGVAFYEYYKGNLELIRVNEGYYAETGCSEEELQNYAKHISDMVYEEDRGILDRLLKEAAEYPESGVEEVLRRRRCGGGTLWIRMKLFFLAENKGRQIFYASLRNVTEEKEAEEQLRISEERLRLAMQGTSSVLFDLDIKKRTSDCSEDSARKFGMPPHLENVPDCIIQQKMVHPDHIDPFVRMYQDIFNGKPRAICEARLMSSDGSYHWNRVTLTSVCDKDGHPIRAVGVVENLDREKELEAKLKGKAENDSA</sequence>
<dbReference type="NCBIfam" id="TIGR00254">
    <property type="entry name" value="GGDEF"/>
    <property type="match status" value="1"/>
</dbReference>
<proteinExistence type="predicted"/>
<evidence type="ECO:0000259" key="7">
    <source>
        <dbReference type="PROSITE" id="PS50887"/>
    </source>
</evidence>
<dbReference type="Proteomes" id="UP001524502">
    <property type="component" value="Unassembled WGS sequence"/>
</dbReference>
<feature type="domain" description="PAC" evidence="5">
    <location>
        <begin position="781"/>
        <end position="833"/>
    </location>
</feature>
<dbReference type="PANTHER" id="PTHR44757">
    <property type="entry name" value="DIGUANYLATE CYCLASE DGCP"/>
    <property type="match status" value="1"/>
</dbReference>
<evidence type="ECO:0000259" key="5">
    <source>
        <dbReference type="PROSITE" id="PS50113"/>
    </source>
</evidence>
<reference evidence="8 9" key="1">
    <citation type="submission" date="2022-06" db="EMBL/GenBank/DDBJ databases">
        <title>Isolation of gut microbiota from human fecal samples.</title>
        <authorList>
            <person name="Pamer E.G."/>
            <person name="Barat B."/>
            <person name="Waligurski E."/>
            <person name="Medina S."/>
            <person name="Paddock L."/>
            <person name="Mostad J."/>
        </authorList>
    </citation>
    <scope>NUCLEOTIDE SEQUENCE [LARGE SCALE GENOMIC DNA]</scope>
    <source>
        <strain evidence="8 9">SL.3.17</strain>
    </source>
</reference>
<keyword evidence="9" id="KW-1185">Reference proteome</keyword>
<dbReference type="InterPro" id="IPR000700">
    <property type="entry name" value="PAS-assoc_C"/>
</dbReference>
<comment type="function">
    <text evidence="2">May play the central regulatory role in sporulation. It may be an element of the effector pathway responsible for the activation of sporulation genes in response to nutritional stress. Spo0A may act in concert with spo0H (a sigma factor) to control the expression of some genes that are critical to the sporulation process.</text>
</comment>
<evidence type="ECO:0000256" key="3">
    <source>
        <dbReference type="PROSITE-ProRule" id="PRU00169"/>
    </source>
</evidence>
<evidence type="ECO:0000256" key="1">
    <source>
        <dbReference type="ARBA" id="ARBA00018672"/>
    </source>
</evidence>
<dbReference type="PROSITE" id="PS50113">
    <property type="entry name" value="PAC"/>
    <property type="match status" value="2"/>
</dbReference>
<dbReference type="SUPFAM" id="SSF141868">
    <property type="entry name" value="EAL domain-like"/>
    <property type="match status" value="1"/>
</dbReference>
<dbReference type="InterPro" id="IPR035965">
    <property type="entry name" value="PAS-like_dom_sf"/>
</dbReference>
<dbReference type="InterPro" id="IPR011006">
    <property type="entry name" value="CheY-like_superfamily"/>
</dbReference>
<dbReference type="Pfam" id="PF08447">
    <property type="entry name" value="PAS_3"/>
    <property type="match status" value="1"/>
</dbReference>
<dbReference type="InterPro" id="IPR000160">
    <property type="entry name" value="GGDEF_dom"/>
</dbReference>
<dbReference type="EMBL" id="JANFXK010000002">
    <property type="protein sequence ID" value="MCQ4635801.1"/>
    <property type="molecule type" value="Genomic_DNA"/>
</dbReference>
<dbReference type="InterPro" id="IPR001633">
    <property type="entry name" value="EAL_dom"/>
</dbReference>
<keyword evidence="3" id="KW-0597">Phosphoprotein</keyword>
<feature type="domain" description="PAC" evidence="5">
    <location>
        <begin position="651"/>
        <end position="704"/>
    </location>
</feature>
<dbReference type="PROSITE" id="PS50110">
    <property type="entry name" value="RESPONSE_REGULATORY"/>
    <property type="match status" value="1"/>
</dbReference>
<feature type="domain" description="GGDEF" evidence="7">
    <location>
        <begin position="159"/>
        <end position="287"/>
    </location>
</feature>
<dbReference type="SMART" id="SM00267">
    <property type="entry name" value="GGDEF"/>
    <property type="match status" value="1"/>
</dbReference>
<dbReference type="CDD" id="cd00130">
    <property type="entry name" value="PAS"/>
    <property type="match status" value="1"/>
</dbReference>
<dbReference type="Gene3D" id="3.30.70.270">
    <property type="match status" value="1"/>
</dbReference>
<feature type="modified residue" description="4-aspartylphosphate" evidence="3">
    <location>
        <position position="55"/>
    </location>
</feature>
<dbReference type="SUPFAM" id="SSF55073">
    <property type="entry name" value="Nucleotide cyclase"/>
    <property type="match status" value="1"/>
</dbReference>
<dbReference type="InterPro" id="IPR052155">
    <property type="entry name" value="Biofilm_reg_signaling"/>
</dbReference>
<dbReference type="InterPro" id="IPR035919">
    <property type="entry name" value="EAL_sf"/>
</dbReference>
<organism evidence="8 9">
    <name type="scientific">Anaerovorax odorimutans</name>
    <dbReference type="NCBI Taxonomy" id="109327"/>
    <lineage>
        <taxon>Bacteria</taxon>
        <taxon>Bacillati</taxon>
        <taxon>Bacillota</taxon>
        <taxon>Clostridia</taxon>
        <taxon>Peptostreptococcales</taxon>
        <taxon>Anaerovoracaceae</taxon>
        <taxon>Anaerovorax</taxon>
    </lineage>
</organism>
<dbReference type="SUPFAM" id="SSF52172">
    <property type="entry name" value="CheY-like"/>
    <property type="match status" value="1"/>
</dbReference>
<dbReference type="RefSeq" id="WP_256130986.1">
    <property type="nucleotide sequence ID" value="NZ_JANFXK010000002.1"/>
</dbReference>
<feature type="domain" description="Response regulatory" evidence="4">
    <location>
        <begin position="5"/>
        <end position="122"/>
    </location>
</feature>
<protein>
    <recommendedName>
        <fullName evidence="1">Stage 0 sporulation protein A homolog</fullName>
    </recommendedName>
</protein>
<dbReference type="Pfam" id="PF00990">
    <property type="entry name" value="GGDEF"/>
    <property type="match status" value="1"/>
</dbReference>
<evidence type="ECO:0000313" key="8">
    <source>
        <dbReference type="EMBL" id="MCQ4635801.1"/>
    </source>
</evidence>
<dbReference type="SUPFAM" id="SSF55785">
    <property type="entry name" value="PYP-like sensor domain (PAS domain)"/>
    <property type="match status" value="2"/>
</dbReference>